<dbReference type="InterPro" id="IPR029787">
    <property type="entry name" value="Nucleotide_cyclase"/>
</dbReference>
<comment type="catalytic activity">
    <reaction evidence="4">
        <text>2 GTP = 3',3'-c-di-GMP + 2 diphosphate</text>
        <dbReference type="Rhea" id="RHEA:24898"/>
        <dbReference type="ChEBI" id="CHEBI:33019"/>
        <dbReference type="ChEBI" id="CHEBI:37565"/>
        <dbReference type="ChEBI" id="CHEBI:58805"/>
        <dbReference type="EC" id="2.7.7.65"/>
    </reaction>
</comment>
<evidence type="ECO:0000256" key="1">
    <source>
        <dbReference type="ARBA" id="ARBA00001946"/>
    </source>
</evidence>
<accession>A0A1I6C6S8</accession>
<dbReference type="FunFam" id="3.30.70.270:FF:000001">
    <property type="entry name" value="Diguanylate cyclase domain protein"/>
    <property type="match status" value="1"/>
</dbReference>
<dbReference type="RefSeq" id="WP_090540868.1">
    <property type="nucleotide sequence ID" value="NZ_FOYD01000015.1"/>
</dbReference>
<dbReference type="EMBL" id="FOYD01000015">
    <property type="protein sequence ID" value="SFQ88890.1"/>
    <property type="molecule type" value="Genomic_DNA"/>
</dbReference>
<dbReference type="Gene3D" id="3.30.70.270">
    <property type="match status" value="1"/>
</dbReference>
<feature type="transmembrane region" description="Helical" evidence="5">
    <location>
        <begin position="117"/>
        <end position="137"/>
    </location>
</feature>
<dbReference type="InterPro" id="IPR050469">
    <property type="entry name" value="Diguanylate_Cyclase"/>
</dbReference>
<reference evidence="7 8" key="1">
    <citation type="submission" date="2016-10" db="EMBL/GenBank/DDBJ databases">
        <authorList>
            <person name="de Groot N.N."/>
        </authorList>
    </citation>
    <scope>NUCLEOTIDE SEQUENCE [LARGE SCALE GENOMIC DNA]</scope>
    <source>
        <strain evidence="7 8">JCM 18415</strain>
    </source>
</reference>
<evidence type="ECO:0000313" key="8">
    <source>
        <dbReference type="Proteomes" id="UP000242815"/>
    </source>
</evidence>
<dbReference type="Proteomes" id="UP000242815">
    <property type="component" value="Unassembled WGS sequence"/>
</dbReference>
<dbReference type="GO" id="GO:0043709">
    <property type="term" value="P:cell adhesion involved in single-species biofilm formation"/>
    <property type="evidence" value="ECO:0007669"/>
    <property type="project" value="TreeGrafter"/>
</dbReference>
<dbReference type="AlphaFoldDB" id="A0A1I6C6S8"/>
<dbReference type="SUPFAM" id="SSF55073">
    <property type="entry name" value="Nucleotide cyclase"/>
    <property type="match status" value="1"/>
</dbReference>
<dbReference type="CDD" id="cd01949">
    <property type="entry name" value="GGDEF"/>
    <property type="match status" value="1"/>
</dbReference>
<dbReference type="OrthoDB" id="9812260at2"/>
<organism evidence="7 8">
    <name type="scientific">Halopseudomonas formosensis</name>
    <dbReference type="NCBI Taxonomy" id="1002526"/>
    <lineage>
        <taxon>Bacteria</taxon>
        <taxon>Pseudomonadati</taxon>
        <taxon>Pseudomonadota</taxon>
        <taxon>Gammaproteobacteria</taxon>
        <taxon>Pseudomonadales</taxon>
        <taxon>Pseudomonadaceae</taxon>
        <taxon>Halopseudomonas</taxon>
    </lineage>
</organism>
<dbReference type="NCBIfam" id="TIGR00254">
    <property type="entry name" value="GGDEF"/>
    <property type="match status" value="1"/>
</dbReference>
<feature type="transmembrane region" description="Helical" evidence="5">
    <location>
        <begin position="43"/>
        <end position="62"/>
    </location>
</feature>
<evidence type="ECO:0000256" key="5">
    <source>
        <dbReference type="SAM" id="Phobius"/>
    </source>
</evidence>
<evidence type="ECO:0000259" key="6">
    <source>
        <dbReference type="PROSITE" id="PS50887"/>
    </source>
</evidence>
<keyword evidence="5" id="KW-1133">Transmembrane helix</keyword>
<dbReference type="PANTHER" id="PTHR45138:SF9">
    <property type="entry name" value="DIGUANYLATE CYCLASE DGCM-RELATED"/>
    <property type="match status" value="1"/>
</dbReference>
<keyword evidence="5" id="KW-0472">Membrane</keyword>
<gene>
    <name evidence="7" type="ORF">SAMN05216578_1158</name>
</gene>
<evidence type="ECO:0000256" key="3">
    <source>
        <dbReference type="ARBA" id="ARBA00012528"/>
    </source>
</evidence>
<feature type="domain" description="GGDEF" evidence="6">
    <location>
        <begin position="215"/>
        <end position="347"/>
    </location>
</feature>
<evidence type="ECO:0000256" key="4">
    <source>
        <dbReference type="ARBA" id="ARBA00034247"/>
    </source>
</evidence>
<name>A0A1I6C6S8_9GAMM</name>
<dbReference type="EC" id="2.7.7.65" evidence="3"/>
<sequence>MEGRRPTADSRSQFWLMCMRCCVLAGCVDVALFFIFHYLGSPILAWINVFSVPMYAIAWWALKTRRNVLALTLIWIEVLIHATLGSLLIGWEAGFYYYLLMFIPALFAGNRSYRRAALTVVALWLFYIGLAVATHLVEPVQPISENARLALYLFNLTVLFGMSSYLSMYYMMTVRRAHRSLSRMATTDPLTRLYNRGYMVELAGRHIAEREHAGRRLAFLLVDVDHFKQVNDLHGHDCGDRVLSQVGALLREALREGDSVGRWGGEEFLALLPGADIRQATQVAERVRQAVAGYDWSLYGLHAPVTLSIGVSEHQAGEMLSDSLNRADAALYAGKHGGRNRVEVALETEQQSAAGSQAG</sequence>
<dbReference type="GO" id="GO:0005886">
    <property type="term" value="C:plasma membrane"/>
    <property type="evidence" value="ECO:0007669"/>
    <property type="project" value="UniProtKB-SubCell"/>
</dbReference>
<comment type="subcellular location">
    <subcellularLocation>
        <location evidence="2">Cell inner membrane</location>
    </subcellularLocation>
</comment>
<evidence type="ECO:0000313" key="7">
    <source>
        <dbReference type="EMBL" id="SFQ88890.1"/>
    </source>
</evidence>
<proteinExistence type="predicted"/>
<dbReference type="PANTHER" id="PTHR45138">
    <property type="entry name" value="REGULATORY COMPONENTS OF SENSORY TRANSDUCTION SYSTEM"/>
    <property type="match status" value="1"/>
</dbReference>
<dbReference type="PROSITE" id="PS50887">
    <property type="entry name" value="GGDEF"/>
    <property type="match status" value="1"/>
</dbReference>
<dbReference type="STRING" id="1002526.SAMN05216578_1158"/>
<dbReference type="InterPro" id="IPR043128">
    <property type="entry name" value="Rev_trsase/Diguanyl_cyclase"/>
</dbReference>
<dbReference type="InterPro" id="IPR000160">
    <property type="entry name" value="GGDEF_dom"/>
</dbReference>
<feature type="transmembrane region" description="Helical" evidence="5">
    <location>
        <begin position="149"/>
        <end position="171"/>
    </location>
</feature>
<feature type="transmembrane region" description="Helical" evidence="5">
    <location>
        <begin position="14"/>
        <end position="37"/>
    </location>
</feature>
<protein>
    <recommendedName>
        <fullName evidence="3">diguanylate cyclase</fullName>
        <ecNumber evidence="3">2.7.7.65</ecNumber>
    </recommendedName>
</protein>
<feature type="transmembrane region" description="Helical" evidence="5">
    <location>
        <begin position="69"/>
        <end position="89"/>
    </location>
</feature>
<dbReference type="Pfam" id="PF00990">
    <property type="entry name" value="GGDEF"/>
    <property type="match status" value="1"/>
</dbReference>
<dbReference type="GO" id="GO:0052621">
    <property type="term" value="F:diguanylate cyclase activity"/>
    <property type="evidence" value="ECO:0007669"/>
    <property type="project" value="UniProtKB-EC"/>
</dbReference>
<evidence type="ECO:0000256" key="2">
    <source>
        <dbReference type="ARBA" id="ARBA00004533"/>
    </source>
</evidence>
<comment type="cofactor">
    <cofactor evidence="1">
        <name>Mg(2+)</name>
        <dbReference type="ChEBI" id="CHEBI:18420"/>
    </cofactor>
</comment>
<feature type="transmembrane region" description="Helical" evidence="5">
    <location>
        <begin position="95"/>
        <end position="110"/>
    </location>
</feature>
<keyword evidence="5" id="KW-0812">Transmembrane</keyword>
<dbReference type="SMART" id="SM00267">
    <property type="entry name" value="GGDEF"/>
    <property type="match status" value="1"/>
</dbReference>
<dbReference type="GO" id="GO:1902201">
    <property type="term" value="P:negative regulation of bacterial-type flagellum-dependent cell motility"/>
    <property type="evidence" value="ECO:0007669"/>
    <property type="project" value="TreeGrafter"/>
</dbReference>